<dbReference type="OrthoDB" id="2972467at2"/>
<dbReference type="InterPro" id="IPR050708">
    <property type="entry name" value="T6SS_VgrG/RHS"/>
</dbReference>
<dbReference type="PANTHER" id="PTHR32305:SF15">
    <property type="entry name" value="PROTEIN RHSA-RELATED"/>
    <property type="match status" value="1"/>
</dbReference>
<gene>
    <name evidence="1" type="ORF">IX38_15080</name>
</gene>
<name>A0A085ZBK9_9FLAO</name>
<dbReference type="AlphaFoldDB" id="A0A085ZBK9"/>
<evidence type="ECO:0000313" key="2">
    <source>
        <dbReference type="Proteomes" id="UP000028703"/>
    </source>
</evidence>
<dbReference type="eggNOG" id="COG3209">
    <property type="taxonomic scope" value="Bacteria"/>
</dbReference>
<evidence type="ECO:0000313" key="1">
    <source>
        <dbReference type="EMBL" id="KFF01823.1"/>
    </source>
</evidence>
<reference evidence="1 2" key="1">
    <citation type="submission" date="2014-07" db="EMBL/GenBank/DDBJ databases">
        <title>Genome of Chryseobacterium luteum DSM 18605.</title>
        <authorList>
            <person name="Stropko S.J."/>
            <person name="Pipes S.E."/>
            <person name="Newman J.D."/>
        </authorList>
    </citation>
    <scope>NUCLEOTIDE SEQUENCE [LARGE SCALE GENOMIC DNA]</scope>
    <source>
        <strain evidence="1 2">DSM 18605</strain>
    </source>
</reference>
<dbReference type="Gene3D" id="2.180.10.10">
    <property type="entry name" value="RHS repeat-associated core"/>
    <property type="match status" value="1"/>
</dbReference>
<proteinExistence type="predicted"/>
<sequence>MCYTATIFLIFRIKLFDVVKTVEHYTTSAPQYGGNIAEVHWKTVDDVYKAYHYVYDKLNRLTDAIYREPYTTAPNNYFFNENVAYDLNGNITHLNRNGKAPTGTTQLVDNLTYNYTGNRLDQVIETMNTAGYEGGNNMIDYDLNGSMVNMKDKGIQAIAYNYLNLPDNYSIIQNDPLGTSVSFGLHYLYRADGSKLRKTYSSGGGRGQSMTNKITDYLDGFQYNYSETVAPCDWCRTEAAYEQQAFKNEITDRPPSIPEWKLDFVPTAEGFYSFTENRYIYQYRDHLGNARVSFARNSEGVLEITDVNNYYPFGLSHVGGNKGLLGGYKSYKYNGKELQESGMYDYGARFYMPDIGRWGVVDPLAEKSRRFTPYNYAFNNPIRFIDPDGREGEDWFKNSMSQMEFRDDVKSQQDLTDKGINGTYVGETSQQGSLNYASDGYVYDDSTAGGGKAIADGRIHDVGEVTITKTSSWNSPLARFLVPDRFGFTTSTSAGGGLEVGATMGLEVITRGKDAGIYFDPGNTFSTGVLIGASGEVDYNFFSSRFSGKVSDMDLNSVVGTEAYVKASVLEGVGVNGGVAVSFDPKAPLSGNRWFTTFGGVSVGGSATVVSGGAGVTVSNTRIGVGFDGKVRVADYSGAMKVK</sequence>
<dbReference type="RefSeq" id="WP_051884771.1">
    <property type="nucleotide sequence ID" value="NZ_JPRO01000014.1"/>
</dbReference>
<dbReference type="STRING" id="421531.IX38_15080"/>
<keyword evidence="2" id="KW-1185">Reference proteome</keyword>
<dbReference type="Proteomes" id="UP000028703">
    <property type="component" value="Unassembled WGS sequence"/>
</dbReference>
<dbReference type="EMBL" id="JPRO01000014">
    <property type="protein sequence ID" value="KFF01823.1"/>
    <property type="molecule type" value="Genomic_DNA"/>
</dbReference>
<organism evidence="1 2">
    <name type="scientific">Chryseobacterium luteum</name>
    <dbReference type="NCBI Taxonomy" id="421531"/>
    <lineage>
        <taxon>Bacteria</taxon>
        <taxon>Pseudomonadati</taxon>
        <taxon>Bacteroidota</taxon>
        <taxon>Flavobacteriia</taxon>
        <taxon>Flavobacteriales</taxon>
        <taxon>Weeksellaceae</taxon>
        <taxon>Chryseobacterium group</taxon>
        <taxon>Chryseobacterium</taxon>
    </lineage>
</organism>
<comment type="caution">
    <text evidence="1">The sequence shown here is derived from an EMBL/GenBank/DDBJ whole genome shotgun (WGS) entry which is preliminary data.</text>
</comment>
<dbReference type="PANTHER" id="PTHR32305">
    <property type="match status" value="1"/>
</dbReference>
<dbReference type="NCBIfam" id="TIGR03696">
    <property type="entry name" value="Rhs_assc_core"/>
    <property type="match status" value="1"/>
</dbReference>
<protein>
    <recommendedName>
        <fullName evidence="3">RHS repeat-associated core domain-containing protein</fullName>
    </recommendedName>
</protein>
<dbReference type="InterPro" id="IPR022385">
    <property type="entry name" value="Rhs_assc_core"/>
</dbReference>
<accession>A0A085ZBK9</accession>
<evidence type="ECO:0008006" key="3">
    <source>
        <dbReference type="Google" id="ProtNLM"/>
    </source>
</evidence>